<keyword evidence="4 5" id="KW-0862">Zinc</keyword>
<protein>
    <recommendedName>
        <fullName evidence="5">Hydrogenase maturation factor HypA</fullName>
    </recommendedName>
</protein>
<proteinExistence type="inferred from homology"/>
<dbReference type="InterPro" id="IPR000688">
    <property type="entry name" value="HypA/HybF"/>
</dbReference>
<evidence type="ECO:0000313" key="7">
    <source>
        <dbReference type="Proteomes" id="UP001180845"/>
    </source>
</evidence>
<evidence type="ECO:0000256" key="4">
    <source>
        <dbReference type="ARBA" id="ARBA00022833"/>
    </source>
</evidence>
<dbReference type="PANTHER" id="PTHR34535">
    <property type="entry name" value="HYDROGENASE MATURATION FACTOR HYPA"/>
    <property type="match status" value="1"/>
</dbReference>
<dbReference type="GO" id="GO:0016151">
    <property type="term" value="F:nickel cation binding"/>
    <property type="evidence" value="ECO:0007669"/>
    <property type="project" value="UniProtKB-UniRule"/>
</dbReference>
<gene>
    <name evidence="5" type="primary">hypA</name>
    <name evidence="6" type="ORF">JOF55_003547</name>
</gene>
<dbReference type="GO" id="GO:0051604">
    <property type="term" value="P:protein maturation"/>
    <property type="evidence" value="ECO:0007669"/>
    <property type="project" value="InterPro"/>
</dbReference>
<dbReference type="PIRSF" id="PIRSF004761">
    <property type="entry name" value="Hydrgn_mat_HypA"/>
    <property type="match status" value="1"/>
</dbReference>
<dbReference type="PANTHER" id="PTHR34535:SF3">
    <property type="entry name" value="HYDROGENASE MATURATION FACTOR HYPA"/>
    <property type="match status" value="1"/>
</dbReference>
<sequence>MHELGITQSIVEAVLDVVEEPRITRLQLEIGRLSGVVPDSVRFCFDLVAEGTALDGAQLDIVEPEGRGSCRRCGAEFEVPDLIVLCPCGSADVAVLEGRELRVRSVEVP</sequence>
<accession>A0AAE3ZEC5</accession>
<evidence type="ECO:0000313" key="6">
    <source>
        <dbReference type="EMBL" id="MDR7303366.1"/>
    </source>
</evidence>
<dbReference type="PROSITE" id="PS01249">
    <property type="entry name" value="HYPA"/>
    <property type="match status" value="1"/>
</dbReference>
<reference evidence="6" key="1">
    <citation type="submission" date="2023-07" db="EMBL/GenBank/DDBJ databases">
        <title>Sequencing the genomes of 1000 actinobacteria strains.</title>
        <authorList>
            <person name="Klenk H.-P."/>
        </authorList>
    </citation>
    <scope>NUCLEOTIDE SEQUENCE</scope>
    <source>
        <strain evidence="6">DSM 45977</strain>
    </source>
</reference>
<comment type="function">
    <text evidence="5">Involved in the maturation of [NiFe] hydrogenases. Required for nickel insertion into the metal center of the hydrogenase.</text>
</comment>
<feature type="binding site" evidence="5">
    <location>
        <position position="70"/>
    </location>
    <ligand>
        <name>Zn(2+)</name>
        <dbReference type="ChEBI" id="CHEBI:29105"/>
    </ligand>
</feature>
<evidence type="ECO:0000256" key="3">
    <source>
        <dbReference type="ARBA" id="ARBA00022723"/>
    </source>
</evidence>
<comment type="similarity">
    <text evidence="1 5">Belongs to the HypA/HybF family.</text>
</comment>
<keyword evidence="2 5" id="KW-0533">Nickel</keyword>
<dbReference type="Pfam" id="PF01155">
    <property type="entry name" value="HypA"/>
    <property type="match status" value="1"/>
</dbReference>
<dbReference type="EMBL" id="JAVDXW010000001">
    <property type="protein sequence ID" value="MDR7303366.1"/>
    <property type="molecule type" value="Genomic_DNA"/>
</dbReference>
<feature type="binding site" evidence="5">
    <location>
        <position position="2"/>
    </location>
    <ligand>
        <name>Ni(2+)</name>
        <dbReference type="ChEBI" id="CHEBI:49786"/>
    </ligand>
</feature>
<dbReference type="GO" id="GO:0008270">
    <property type="term" value="F:zinc ion binding"/>
    <property type="evidence" value="ECO:0007669"/>
    <property type="project" value="UniProtKB-UniRule"/>
</dbReference>
<dbReference type="InterPro" id="IPR020538">
    <property type="entry name" value="Hydgase_Ni_incorp_HypA/HybF_CS"/>
</dbReference>
<keyword evidence="3 5" id="KW-0479">Metal-binding</keyword>
<feature type="binding site" evidence="5">
    <location>
        <position position="86"/>
    </location>
    <ligand>
        <name>Zn(2+)</name>
        <dbReference type="ChEBI" id="CHEBI:29105"/>
    </ligand>
</feature>
<comment type="caution">
    <text evidence="6">The sequence shown here is derived from an EMBL/GenBank/DDBJ whole genome shotgun (WGS) entry which is preliminary data.</text>
</comment>
<name>A0AAE3ZEC5_9ACTN</name>
<dbReference type="Proteomes" id="UP001180845">
    <property type="component" value="Unassembled WGS sequence"/>
</dbReference>
<feature type="binding site" evidence="5">
    <location>
        <position position="88"/>
    </location>
    <ligand>
        <name>Zn(2+)</name>
        <dbReference type="ChEBI" id="CHEBI:29105"/>
    </ligand>
</feature>
<keyword evidence="7" id="KW-1185">Reference proteome</keyword>
<dbReference type="HAMAP" id="MF_00213">
    <property type="entry name" value="HypA_HybF"/>
    <property type="match status" value="1"/>
</dbReference>
<organism evidence="6 7">
    <name type="scientific">Haloactinomyces albus</name>
    <dbReference type="NCBI Taxonomy" id="1352928"/>
    <lineage>
        <taxon>Bacteria</taxon>
        <taxon>Bacillati</taxon>
        <taxon>Actinomycetota</taxon>
        <taxon>Actinomycetes</taxon>
        <taxon>Actinopolysporales</taxon>
        <taxon>Actinopolysporaceae</taxon>
        <taxon>Haloactinomyces</taxon>
    </lineage>
</organism>
<evidence type="ECO:0000256" key="1">
    <source>
        <dbReference type="ARBA" id="ARBA00010748"/>
    </source>
</evidence>
<dbReference type="RefSeq" id="WP_310275644.1">
    <property type="nucleotide sequence ID" value="NZ_JAVDXW010000001.1"/>
</dbReference>
<dbReference type="Gene3D" id="3.30.2320.80">
    <property type="match status" value="1"/>
</dbReference>
<feature type="binding site" evidence="5">
    <location>
        <position position="73"/>
    </location>
    <ligand>
        <name>Zn(2+)</name>
        <dbReference type="ChEBI" id="CHEBI:29105"/>
    </ligand>
</feature>
<dbReference type="AlphaFoldDB" id="A0AAE3ZEC5"/>
<evidence type="ECO:0000256" key="2">
    <source>
        <dbReference type="ARBA" id="ARBA00022596"/>
    </source>
</evidence>
<evidence type="ECO:0000256" key="5">
    <source>
        <dbReference type="HAMAP-Rule" id="MF_00213"/>
    </source>
</evidence>